<keyword evidence="8" id="KW-0812">Transmembrane</keyword>
<accession>A0ABU3EZN7</accession>
<dbReference type="Gene3D" id="2.60.40.1280">
    <property type="match status" value="1"/>
</dbReference>
<sequence>MKKMKSIILFGALLFGIASPVYGNAEELTSTTTSETALNSEMKAAEESTTQPTSEQTSSVGTNSTDKHKTTTASTQESTPKSSAATEKAAPTAAMDHGSQYFTDVSFTDIAGNSLAKVSDSDKIKVHYTFAIPEAVHPNETMTIQLPEQLKLVNYTDFPLMDAAGNIIANASTDAATGLMTLTFTDSVEGKTDINGSLFFWAKFDKTKVTDGANTLAMPVNGATTDVQLTVRKSVGTTTGNNNPTVVFKSGAFDKNDPSIINWTITINNAQQRLIQPQILDTIGPGQTLLTNSFIVNYRDANKKSLKKYSLVPGQDIENSWTKVTQTDTGFQLYLDNLGSASTINNYASAVITYKTKVDASTTRYINGAGTNDEAGQPQNRNASVNVYGSGGSASGTINEAIDQLTDIIDEAESIDETELTPDDAAKLNDEIHKAHEIVDNEEATLEQLDAASDNLEKVIQEVAPSTEQPPVDTKEIEQALKELQAAVDEANNKKAEEYTPESWQPVADAKAQAEKVLKKGQENPANVTLNEVNSAKENLTAAVQKLVKREPPQSNKSLKEALARLEKLLADLNQKVRSLYTEDSWQKVMDLKDEANRLIASGKATLAQVNDLIQRLTAAMSELKLKTTTPNAENTSIPISTPSYISKSPTTSYQSSLPKMGEDKGTALLILGVLAISLATVMIYYKK</sequence>
<comment type="subcellular location">
    <subcellularLocation>
        <location evidence="1">Secreted</location>
        <location evidence="1">Cell wall</location>
        <topology evidence="1">Peptidoglycan-anchor</topology>
    </subcellularLocation>
</comment>
<dbReference type="Proteomes" id="UP001252875">
    <property type="component" value="Unassembled WGS sequence"/>
</dbReference>
<feature type="chain" id="PRO_5047140367" evidence="9">
    <location>
        <begin position="24"/>
        <end position="688"/>
    </location>
</feature>
<reference evidence="12 13" key="1">
    <citation type="submission" date="2023-03" db="EMBL/GenBank/DDBJ databases">
        <authorList>
            <person name="Shen W."/>
            <person name="Cai J."/>
        </authorList>
    </citation>
    <scope>NUCLEOTIDE SEQUENCE [LARGE SCALE GENOMIC DNA]</scope>
    <source>
        <strain evidence="12 13">D6-4</strain>
    </source>
</reference>
<name>A0ABU3EZN7_9ENTE</name>
<evidence type="ECO:0000256" key="8">
    <source>
        <dbReference type="SAM" id="Phobius"/>
    </source>
</evidence>
<feature type="transmembrane region" description="Helical" evidence="8">
    <location>
        <begin position="666"/>
        <end position="686"/>
    </location>
</feature>
<evidence type="ECO:0000256" key="3">
    <source>
        <dbReference type="ARBA" id="ARBA00022525"/>
    </source>
</evidence>
<dbReference type="Pfam" id="PF05737">
    <property type="entry name" value="Collagen_bind"/>
    <property type="match status" value="1"/>
</dbReference>
<evidence type="ECO:0000313" key="13">
    <source>
        <dbReference type="Proteomes" id="UP001252875"/>
    </source>
</evidence>
<keyword evidence="2" id="KW-0134">Cell wall</keyword>
<feature type="region of interest" description="Disordered" evidence="7">
    <location>
        <begin position="369"/>
        <end position="388"/>
    </location>
</feature>
<dbReference type="InterPro" id="IPR011252">
    <property type="entry name" value="Fibrogen-bd_dom1"/>
</dbReference>
<dbReference type="InterPro" id="IPR008456">
    <property type="entry name" value="Collagen-bd_dom"/>
</dbReference>
<protein>
    <submittedName>
        <fullName evidence="12">Ig-like domain-containing protein</fullName>
    </submittedName>
</protein>
<keyword evidence="4 9" id="KW-0732">Signal</keyword>
<organism evidence="12 13">
    <name type="scientific">Enterococcus hulanensis</name>
    <dbReference type="NCBI Taxonomy" id="2559929"/>
    <lineage>
        <taxon>Bacteria</taxon>
        <taxon>Bacillati</taxon>
        <taxon>Bacillota</taxon>
        <taxon>Bacilli</taxon>
        <taxon>Lactobacillales</taxon>
        <taxon>Enterococcaceae</taxon>
        <taxon>Enterococcus</taxon>
    </lineage>
</organism>
<feature type="signal peptide" evidence="9">
    <location>
        <begin position="1"/>
        <end position="23"/>
    </location>
</feature>
<evidence type="ECO:0000256" key="1">
    <source>
        <dbReference type="ARBA" id="ARBA00004168"/>
    </source>
</evidence>
<keyword evidence="8" id="KW-0472">Membrane</keyword>
<dbReference type="InterPro" id="IPR041171">
    <property type="entry name" value="SDR_Ig"/>
</dbReference>
<dbReference type="Gene3D" id="1.20.1270.70">
    <property type="entry name" value="Designed single chain three-helix bundle"/>
    <property type="match status" value="1"/>
</dbReference>
<dbReference type="EMBL" id="JARPYI010000005">
    <property type="protein sequence ID" value="MDT2600315.1"/>
    <property type="molecule type" value="Genomic_DNA"/>
</dbReference>
<proteinExistence type="predicted"/>
<dbReference type="Gene3D" id="2.60.40.740">
    <property type="match status" value="1"/>
</dbReference>
<dbReference type="InterPro" id="IPR008966">
    <property type="entry name" value="Adhesion_dom_sf"/>
</dbReference>
<feature type="domain" description="SDR-like Ig" evidence="11">
    <location>
        <begin position="118"/>
        <end position="211"/>
    </location>
</feature>
<dbReference type="SUPFAM" id="SSF49401">
    <property type="entry name" value="Bacterial adhesins"/>
    <property type="match status" value="2"/>
</dbReference>
<dbReference type="Pfam" id="PF17961">
    <property type="entry name" value="Big_8"/>
    <property type="match status" value="1"/>
</dbReference>
<evidence type="ECO:0000256" key="6">
    <source>
        <dbReference type="SAM" id="Coils"/>
    </source>
</evidence>
<feature type="coiled-coil region" evidence="6">
    <location>
        <begin position="530"/>
        <end position="583"/>
    </location>
</feature>
<keyword evidence="3" id="KW-0964">Secreted</keyword>
<feature type="compositionally biased region" description="Low complexity" evidence="7">
    <location>
        <begin position="32"/>
        <end position="59"/>
    </location>
</feature>
<evidence type="ECO:0000259" key="10">
    <source>
        <dbReference type="Pfam" id="PF05737"/>
    </source>
</evidence>
<keyword evidence="13" id="KW-1185">Reference proteome</keyword>
<evidence type="ECO:0000256" key="9">
    <source>
        <dbReference type="SAM" id="SignalP"/>
    </source>
</evidence>
<gene>
    <name evidence="12" type="ORF">P7D85_11055</name>
</gene>
<keyword evidence="6" id="KW-0175">Coiled coil</keyword>
<evidence type="ECO:0000256" key="7">
    <source>
        <dbReference type="SAM" id="MobiDB-lite"/>
    </source>
</evidence>
<dbReference type="Pfam" id="PF07554">
    <property type="entry name" value="FIVAR"/>
    <property type="match status" value="3"/>
</dbReference>
<dbReference type="RefSeq" id="WP_311822260.1">
    <property type="nucleotide sequence ID" value="NZ_JARPYF010000005.1"/>
</dbReference>
<feature type="coiled-coil region" evidence="6">
    <location>
        <begin position="425"/>
        <end position="497"/>
    </location>
</feature>
<feature type="compositionally biased region" description="Low complexity" evidence="7">
    <location>
        <begin position="78"/>
        <end position="91"/>
    </location>
</feature>
<keyword evidence="5" id="KW-0572">Peptidoglycan-anchor</keyword>
<feature type="region of interest" description="Disordered" evidence="7">
    <location>
        <begin position="32"/>
        <end position="91"/>
    </location>
</feature>
<evidence type="ECO:0000256" key="4">
    <source>
        <dbReference type="ARBA" id="ARBA00022729"/>
    </source>
</evidence>
<evidence type="ECO:0000256" key="5">
    <source>
        <dbReference type="ARBA" id="ARBA00023088"/>
    </source>
</evidence>
<feature type="domain" description="Collagen binding" evidence="10">
    <location>
        <begin position="245"/>
        <end position="380"/>
    </location>
</feature>
<comment type="caution">
    <text evidence="12">The sequence shown here is derived from an EMBL/GenBank/DDBJ whole genome shotgun (WGS) entry which is preliminary data.</text>
</comment>
<feature type="compositionally biased region" description="Polar residues" evidence="7">
    <location>
        <begin position="377"/>
        <end position="387"/>
    </location>
</feature>
<evidence type="ECO:0000313" key="12">
    <source>
        <dbReference type="EMBL" id="MDT2600315.1"/>
    </source>
</evidence>
<keyword evidence="8" id="KW-1133">Transmembrane helix</keyword>
<evidence type="ECO:0000256" key="2">
    <source>
        <dbReference type="ARBA" id="ARBA00022512"/>
    </source>
</evidence>
<dbReference type="Gene3D" id="1.20.1270.90">
    <property type="entry name" value="AF1782-like"/>
    <property type="match status" value="2"/>
</dbReference>
<evidence type="ECO:0000259" key="11">
    <source>
        <dbReference type="Pfam" id="PF17961"/>
    </source>
</evidence>